<name>A0A1M7GC38_9BACT</name>
<dbReference type="Proteomes" id="UP000184420">
    <property type="component" value="Unassembled WGS sequence"/>
</dbReference>
<dbReference type="RefSeq" id="WP_073083752.1">
    <property type="nucleotide sequence ID" value="NZ_FRBL01000006.1"/>
</dbReference>
<organism evidence="1 2">
    <name type="scientific">Chitinophaga jiangningensis</name>
    <dbReference type="NCBI Taxonomy" id="1419482"/>
    <lineage>
        <taxon>Bacteria</taxon>
        <taxon>Pseudomonadati</taxon>
        <taxon>Bacteroidota</taxon>
        <taxon>Chitinophagia</taxon>
        <taxon>Chitinophagales</taxon>
        <taxon>Chitinophagaceae</taxon>
        <taxon>Chitinophaga</taxon>
    </lineage>
</organism>
<accession>A0A1M7GC38</accession>
<dbReference type="PROSITE" id="PS51257">
    <property type="entry name" value="PROKAR_LIPOPROTEIN"/>
    <property type="match status" value="1"/>
</dbReference>
<evidence type="ECO:0000313" key="2">
    <source>
        <dbReference type="Proteomes" id="UP000184420"/>
    </source>
</evidence>
<proteinExistence type="predicted"/>
<protein>
    <recommendedName>
        <fullName evidence="3">Lipoprotein</fullName>
    </recommendedName>
</protein>
<keyword evidence="2" id="KW-1185">Reference proteome</keyword>
<evidence type="ECO:0000313" key="1">
    <source>
        <dbReference type="EMBL" id="SHM13952.1"/>
    </source>
</evidence>
<gene>
    <name evidence="1" type="ORF">SAMN05444266_106500</name>
</gene>
<dbReference type="OrthoDB" id="9852355at2"/>
<dbReference type="AlphaFoldDB" id="A0A1M7GC38"/>
<reference evidence="1 2" key="1">
    <citation type="submission" date="2016-11" db="EMBL/GenBank/DDBJ databases">
        <authorList>
            <person name="Jaros S."/>
            <person name="Januszkiewicz K."/>
            <person name="Wedrychowicz H."/>
        </authorList>
    </citation>
    <scope>NUCLEOTIDE SEQUENCE [LARGE SCALE GENOMIC DNA]</scope>
    <source>
        <strain evidence="1 2">DSM 27406</strain>
    </source>
</reference>
<evidence type="ECO:0008006" key="3">
    <source>
        <dbReference type="Google" id="ProtNLM"/>
    </source>
</evidence>
<dbReference type="EMBL" id="FRBL01000006">
    <property type="protein sequence ID" value="SHM13952.1"/>
    <property type="molecule type" value="Genomic_DNA"/>
</dbReference>
<sequence length="235" mass="27630">MRNHLPFYLLLTIFALVGCKNRNSISTIKPDLIKNDAKESDSIALDNLDIFIIDSVEFVRLYKRNIHNLNSRIKNTGCPTNFNAIEANEFEDEMKLFKNQVYYYKYKGSIKEWFGDASFVTDFYKKVMNAADDFYQFEQLRFVRFDSVRVADYGDCILASFRYLTPTSANQGRPSLMFNIDRSEVVLWDFSNLSIRKDLIELDFKVRNAKHTLYSVVYDVNSEQFLPHCYKIINE</sequence>